<keyword evidence="4" id="KW-0378">Hydrolase</keyword>
<dbReference type="InterPro" id="IPR029058">
    <property type="entry name" value="AB_hydrolase_fold"/>
</dbReference>
<comment type="similarity">
    <text evidence="1">Belongs to the peptidase S28 family.</text>
</comment>
<organism evidence="6 7">
    <name type="scientific">Nelumbo nucifera</name>
    <name type="common">Sacred lotus</name>
    <dbReference type="NCBI Taxonomy" id="4432"/>
    <lineage>
        <taxon>Eukaryota</taxon>
        <taxon>Viridiplantae</taxon>
        <taxon>Streptophyta</taxon>
        <taxon>Embryophyta</taxon>
        <taxon>Tracheophyta</taxon>
        <taxon>Spermatophyta</taxon>
        <taxon>Magnoliopsida</taxon>
        <taxon>Proteales</taxon>
        <taxon>Nelumbonaceae</taxon>
        <taxon>Nelumbo</taxon>
    </lineage>
</organism>
<dbReference type="EMBL" id="DUZY01000002">
    <property type="protein sequence ID" value="DAD27124.1"/>
    <property type="molecule type" value="Genomic_DNA"/>
</dbReference>
<dbReference type="AlphaFoldDB" id="A0A822XZP2"/>
<accession>A0A822XZP2</accession>
<dbReference type="Gene3D" id="3.40.50.1820">
    <property type="entry name" value="alpha/beta hydrolase"/>
    <property type="match status" value="1"/>
</dbReference>
<gene>
    <name evidence="6" type="ORF">HUJ06_028592</name>
</gene>
<evidence type="ECO:0000256" key="3">
    <source>
        <dbReference type="ARBA" id="ARBA00022729"/>
    </source>
</evidence>
<dbReference type="PANTHER" id="PTHR11010">
    <property type="entry name" value="PROTEASE S28 PRO-X CARBOXYPEPTIDASE-RELATED"/>
    <property type="match status" value="1"/>
</dbReference>
<dbReference type="Pfam" id="PF05577">
    <property type="entry name" value="Peptidase_S28"/>
    <property type="match status" value="1"/>
</dbReference>
<sequence>MLYIFRVEDLRLLCEEMALNSLTCSVICLLLLLFITCVSATPSMPSLSVLGITKQSHRRLTPFSFPSRDFNTYFYTQKLDHFNYRAESQATFQQKYVINSKFWGGANSSAPIFVYLGANAPLDDQIRRIGFMTDNAPQFNALLVYIEHRFYGQSTPFGSSEEAYQNDRTLDYLNLSQTLEDYAEVILDIKKNLSANNSTPVIVIGGSYGGVLATLFRLRYPYIALGALASSAPILYLDGLKPQLQDGYFSIVSKDFREASESCYNTIQQSWSEIDKIASQEDGLSVLSRRFNTCTPLENSSWLKDALKLVYAAAAQYDAPQINQAVNLICTAIDRATNGTDVLDKVIAAMFAFFSKYPGPHEYCDEMHQWAWNWQICTEILIPTGISGTDTMFQAEPFNLTSYKETCKGLYDLRLMPEPFWITSQFGGQDVKLVLGRFGSNIIFSNGLRDPFSAGGVLESLSDSLVALPTAKGSHCLDIYAALPNDPDWLIVQRRSELKIISQWIAQYHMDRAANISYI</sequence>
<keyword evidence="7" id="KW-1185">Reference proteome</keyword>
<dbReference type="InterPro" id="IPR042269">
    <property type="entry name" value="Ser_carbopepase_S28_SKS"/>
</dbReference>
<evidence type="ECO:0000313" key="7">
    <source>
        <dbReference type="Proteomes" id="UP000607653"/>
    </source>
</evidence>
<evidence type="ECO:0000256" key="4">
    <source>
        <dbReference type="ARBA" id="ARBA00022801"/>
    </source>
</evidence>
<evidence type="ECO:0000256" key="2">
    <source>
        <dbReference type="ARBA" id="ARBA00022670"/>
    </source>
</evidence>
<keyword evidence="2" id="KW-0645">Protease</keyword>
<evidence type="ECO:0000256" key="1">
    <source>
        <dbReference type="ARBA" id="ARBA00011079"/>
    </source>
</evidence>
<keyword evidence="5" id="KW-0325">Glycoprotein</keyword>
<evidence type="ECO:0000256" key="5">
    <source>
        <dbReference type="ARBA" id="ARBA00023180"/>
    </source>
</evidence>
<evidence type="ECO:0008006" key="8">
    <source>
        <dbReference type="Google" id="ProtNLM"/>
    </source>
</evidence>
<comment type="caution">
    <text evidence="6">The sequence shown here is derived from an EMBL/GenBank/DDBJ whole genome shotgun (WGS) entry which is preliminary data.</text>
</comment>
<evidence type="ECO:0000313" key="6">
    <source>
        <dbReference type="EMBL" id="DAD27124.1"/>
    </source>
</evidence>
<protein>
    <recommendedName>
        <fullName evidence="8">Lysosomal Pro-X carboxypeptidase-like</fullName>
    </recommendedName>
</protein>
<dbReference type="InterPro" id="IPR008758">
    <property type="entry name" value="Peptidase_S28"/>
</dbReference>
<name>A0A822XZP2_NELNU</name>
<proteinExistence type="inferred from homology"/>
<dbReference type="Gene3D" id="1.20.120.980">
    <property type="entry name" value="Serine carboxypeptidase S28, SKS domain"/>
    <property type="match status" value="1"/>
</dbReference>
<dbReference type="Proteomes" id="UP000607653">
    <property type="component" value="Unassembled WGS sequence"/>
</dbReference>
<dbReference type="SUPFAM" id="SSF53474">
    <property type="entry name" value="alpha/beta-Hydrolases"/>
    <property type="match status" value="1"/>
</dbReference>
<dbReference type="GO" id="GO:0070008">
    <property type="term" value="F:serine-type exopeptidase activity"/>
    <property type="evidence" value="ECO:0007669"/>
    <property type="project" value="InterPro"/>
</dbReference>
<dbReference type="GO" id="GO:0006508">
    <property type="term" value="P:proteolysis"/>
    <property type="evidence" value="ECO:0007669"/>
    <property type="project" value="UniProtKB-KW"/>
</dbReference>
<reference evidence="6 7" key="1">
    <citation type="journal article" date="2020" name="Mol. Biol. Evol.">
        <title>Distinct Expression and Methylation Patterns for Genes with Different Fates following a Single Whole-Genome Duplication in Flowering Plants.</title>
        <authorList>
            <person name="Shi T."/>
            <person name="Rahmani R.S."/>
            <person name="Gugger P.F."/>
            <person name="Wang M."/>
            <person name="Li H."/>
            <person name="Zhang Y."/>
            <person name="Li Z."/>
            <person name="Wang Q."/>
            <person name="Van de Peer Y."/>
            <person name="Marchal K."/>
            <person name="Chen J."/>
        </authorList>
    </citation>
    <scope>NUCLEOTIDE SEQUENCE [LARGE SCALE GENOMIC DNA]</scope>
    <source>
        <tissue evidence="6">Leaf</tissue>
    </source>
</reference>
<keyword evidence="3" id="KW-0732">Signal</keyword>
<dbReference type="PANTHER" id="PTHR11010:SF110">
    <property type="entry name" value="PROLYLCARBOXYPEPTIDASE-LIKE PROTEIN-RELATED"/>
    <property type="match status" value="1"/>
</dbReference>